<dbReference type="Proteomes" id="UP001177260">
    <property type="component" value="Unassembled WGS sequence"/>
</dbReference>
<dbReference type="EMBL" id="JAOPJF010000026">
    <property type="protein sequence ID" value="KAK1145138.1"/>
    <property type="molecule type" value="Genomic_DNA"/>
</dbReference>
<evidence type="ECO:0000313" key="1">
    <source>
        <dbReference type="EMBL" id="KAK1145138.1"/>
    </source>
</evidence>
<organism evidence="1 2">
    <name type="scientific">Aspergillus melleus</name>
    <dbReference type="NCBI Taxonomy" id="138277"/>
    <lineage>
        <taxon>Eukaryota</taxon>
        <taxon>Fungi</taxon>
        <taxon>Dikarya</taxon>
        <taxon>Ascomycota</taxon>
        <taxon>Pezizomycotina</taxon>
        <taxon>Eurotiomycetes</taxon>
        <taxon>Eurotiomycetidae</taxon>
        <taxon>Eurotiales</taxon>
        <taxon>Aspergillaceae</taxon>
        <taxon>Aspergillus</taxon>
        <taxon>Aspergillus subgen. Circumdati</taxon>
    </lineage>
</organism>
<accession>A0ACC3B400</accession>
<sequence>MAWFIVPVALLLLLVAIVVYRLALHPLAHVPGPKLAAITNAYEFYFDVVRGGQYTFEIQRLHQIYGPIIRISPNELHVNEAAFIDELYAGPGKIRDKYDHAMGQFGIPDSVFGAIHHNLHRMRRAALNPFFSKASVTKLEPVIYAAVDKLCWRLARELAQSGSPVDLTMVFSCMTTDIVTKYAFAGSSRFLDSPTWQPNFHQAILSGTRMGVLARHFPLLFPVLRALPVRLMSKLSPDTGIFLQWQEDMKRKVSEIWQEQSQQTDKPQTQPHATIFHELFHADLPESEKHPDRMWQEGQIVIGAGTETTAWTLTATIFFILNDTNVLSALRSELDLAIVNPDDPISCRALESLPYLISLRLSHGVATRLQRINPTSPMLMRSRRASSTEPNGMSETEVEIPAGTPVGMTAMLVHLNPDLFPDPHEFRPSRWLDDHGRRDKSLERYLLSFSRGSRQCIGINLAFAELYMGIAILIRRLGHRLQLYETDRSDVDMAEDCFVPVPRRNSKGVRVMLTNDPDR</sequence>
<gene>
    <name evidence="1" type="ORF">N8T08_004571</name>
</gene>
<name>A0ACC3B400_9EURO</name>
<proteinExistence type="predicted"/>
<reference evidence="1 2" key="1">
    <citation type="journal article" date="2023" name="ACS Omega">
        <title>Identification of the Neoaspergillic Acid Biosynthesis Gene Cluster by Establishing an In Vitro CRISPR-Ribonucleoprotein Genetic System in Aspergillus melleus.</title>
        <authorList>
            <person name="Yuan B."/>
            <person name="Grau M.F."/>
            <person name="Murata R.M."/>
            <person name="Torok T."/>
            <person name="Venkateswaran K."/>
            <person name="Stajich J.E."/>
            <person name="Wang C.C.C."/>
        </authorList>
    </citation>
    <scope>NUCLEOTIDE SEQUENCE [LARGE SCALE GENOMIC DNA]</scope>
    <source>
        <strain evidence="1 2">IMV 1140</strain>
    </source>
</reference>
<protein>
    <submittedName>
        <fullName evidence="1">Uncharacterized protein</fullName>
    </submittedName>
</protein>
<keyword evidence="2" id="KW-1185">Reference proteome</keyword>
<evidence type="ECO:0000313" key="2">
    <source>
        <dbReference type="Proteomes" id="UP001177260"/>
    </source>
</evidence>
<comment type="caution">
    <text evidence="1">The sequence shown here is derived from an EMBL/GenBank/DDBJ whole genome shotgun (WGS) entry which is preliminary data.</text>
</comment>